<proteinExistence type="predicted"/>
<evidence type="ECO:0000313" key="1">
    <source>
        <dbReference type="EMBL" id="BCX31548.1"/>
    </source>
</evidence>
<dbReference type="EMBL" id="AP024686">
    <property type="protein sequence ID" value="BCX31548.1"/>
    <property type="molecule type" value="Genomic_DNA"/>
</dbReference>
<geneLocation type="plasmid" evidence="1 2">
    <name>WDN19_con2</name>
</geneLocation>
<dbReference type="Proteomes" id="UP000825100">
    <property type="component" value="Plasmid WDN19_con2"/>
</dbReference>
<dbReference type="RefSeq" id="WP_035147798.1">
    <property type="nucleotide sequence ID" value="NZ_AP024686.1"/>
</dbReference>
<protein>
    <submittedName>
        <fullName evidence="1">Uncharacterized protein</fullName>
    </submittedName>
</protein>
<keyword evidence="1" id="KW-0614">Plasmid</keyword>
<reference evidence="1 2" key="1">
    <citation type="submission" date="2021-05" db="EMBL/GenBank/DDBJ databases">
        <title>Complete Genome Sequence of Latilactobacillus sp. Strain WDN19, a High D-Aspartate-producing Lactic Acid Bacterium Isolated from a Japanese Pickle.</title>
        <authorList>
            <person name="Kajitani K."/>
            <person name="Takahashi S."/>
        </authorList>
    </citation>
    <scope>NUCLEOTIDE SEQUENCE [LARGE SCALE GENOMIC DNA]</scope>
    <source>
        <strain evidence="1 2">WDN19</strain>
        <plasmid evidence="1 2">WDN19_con2</plasmid>
    </source>
</reference>
<gene>
    <name evidence="1" type="ORF">LTWDN19_21150</name>
</gene>
<keyword evidence="2" id="KW-1185">Reference proteome</keyword>
<name>A0ABM7QYN6_LATCU</name>
<accession>A0ABM7QYN6</accession>
<evidence type="ECO:0000313" key="2">
    <source>
        <dbReference type="Proteomes" id="UP000825100"/>
    </source>
</evidence>
<organism evidence="1 2">
    <name type="scientific">Latilactobacillus curvatus</name>
    <name type="common">Lactobacillus curvatus</name>
    <dbReference type="NCBI Taxonomy" id="28038"/>
    <lineage>
        <taxon>Bacteria</taxon>
        <taxon>Bacillati</taxon>
        <taxon>Bacillota</taxon>
        <taxon>Bacilli</taxon>
        <taxon>Lactobacillales</taxon>
        <taxon>Lactobacillaceae</taxon>
        <taxon>Latilactobacillus</taxon>
    </lineage>
</organism>
<sequence>MKKNEISASSNQRKSFLSLNNHGDDSIVNLLPYKKCSEQGIIRKANIEYPQTPSKDLYQVFLSIKSTDLDSLNEGELAEWADTYTAINRVFSHPLKLVSLSRQAKATEPLRYWTQVNKTATNELAARNDIDRNLQIRETSLEVIDRLKSLEQTNTDLKFYFQITAKSKDELFKLVRIIKQVGGTKFGLDIQNKVEVTAILKRMANMNEEVV</sequence>